<name>A0A6B0XX41_9RHOB</name>
<dbReference type="PANTHER" id="PTHR43163">
    <property type="entry name" value="DIPEPTIDE TRANSPORT SYSTEM PERMEASE PROTEIN DPPB-RELATED"/>
    <property type="match status" value="1"/>
</dbReference>
<feature type="chain" id="PRO_5025550057" evidence="8">
    <location>
        <begin position="24"/>
        <end position="316"/>
    </location>
</feature>
<evidence type="ECO:0000313" key="10">
    <source>
        <dbReference type="EMBL" id="MXY33118.1"/>
    </source>
</evidence>
<dbReference type="GO" id="GO:0005886">
    <property type="term" value="C:plasma membrane"/>
    <property type="evidence" value="ECO:0007669"/>
    <property type="project" value="UniProtKB-SubCell"/>
</dbReference>
<feature type="signal peptide" evidence="8">
    <location>
        <begin position="1"/>
        <end position="23"/>
    </location>
</feature>
<keyword evidence="4 7" id="KW-0812">Transmembrane</keyword>
<dbReference type="PANTHER" id="PTHR43163:SF6">
    <property type="entry name" value="DIPEPTIDE TRANSPORT SYSTEM PERMEASE PROTEIN DPPB-RELATED"/>
    <property type="match status" value="1"/>
</dbReference>
<keyword evidence="8" id="KW-0732">Signal</keyword>
<feature type="transmembrane region" description="Helical" evidence="7">
    <location>
        <begin position="97"/>
        <end position="118"/>
    </location>
</feature>
<evidence type="ECO:0000256" key="7">
    <source>
        <dbReference type="RuleBase" id="RU363032"/>
    </source>
</evidence>
<dbReference type="SUPFAM" id="SSF161098">
    <property type="entry name" value="MetI-like"/>
    <property type="match status" value="1"/>
</dbReference>
<organism evidence="10">
    <name type="scientific">Boseongicola sp. SB0664_bin_43</name>
    <dbReference type="NCBI Taxonomy" id="2604844"/>
    <lineage>
        <taxon>Bacteria</taxon>
        <taxon>Pseudomonadati</taxon>
        <taxon>Pseudomonadota</taxon>
        <taxon>Alphaproteobacteria</taxon>
        <taxon>Rhodobacterales</taxon>
        <taxon>Paracoccaceae</taxon>
        <taxon>Boseongicola</taxon>
    </lineage>
</organism>
<dbReference type="PROSITE" id="PS50928">
    <property type="entry name" value="ABC_TM1"/>
    <property type="match status" value="1"/>
</dbReference>
<evidence type="ECO:0000259" key="9">
    <source>
        <dbReference type="PROSITE" id="PS50928"/>
    </source>
</evidence>
<evidence type="ECO:0000256" key="6">
    <source>
        <dbReference type="ARBA" id="ARBA00023136"/>
    </source>
</evidence>
<protein>
    <submittedName>
        <fullName evidence="10">ABC transporter permease</fullName>
    </submittedName>
</protein>
<evidence type="ECO:0000256" key="3">
    <source>
        <dbReference type="ARBA" id="ARBA00022475"/>
    </source>
</evidence>
<dbReference type="InterPro" id="IPR035906">
    <property type="entry name" value="MetI-like_sf"/>
</dbReference>
<comment type="similarity">
    <text evidence="7">Belongs to the binding-protein-dependent transport system permease family.</text>
</comment>
<comment type="subcellular location">
    <subcellularLocation>
        <location evidence="1 7">Cell membrane</location>
        <topology evidence="1 7">Multi-pass membrane protein</topology>
    </subcellularLocation>
</comment>
<accession>A0A6B0XX41</accession>
<dbReference type="Pfam" id="PF00528">
    <property type="entry name" value="BPD_transp_1"/>
    <property type="match status" value="1"/>
</dbReference>
<dbReference type="AlphaFoldDB" id="A0A6B0XX41"/>
<proteinExistence type="inferred from homology"/>
<dbReference type="InterPro" id="IPR000515">
    <property type="entry name" value="MetI-like"/>
</dbReference>
<keyword evidence="3" id="KW-1003">Cell membrane</keyword>
<evidence type="ECO:0000256" key="1">
    <source>
        <dbReference type="ARBA" id="ARBA00004651"/>
    </source>
</evidence>
<sequence>MIPVFFLVTFASFALLNVLPGDAADAILGGVDATDNPASMEEARQAIRKELGLDKPIIVRYFSWLGDVVQGDFGQSYVMSIPVTELLLERLPVSLELLIFAQIIALSIALPVGIYSALHADKAFDRGVSAVTFAIVAAPPFVLAIILVFFFSVTWQLLPSAGWVPIDEDLGANLRFYILPSLVIGILEAPVLIRVLRVDMIATLQEDYIALARAKGMSTRYILFRHAMRPSSFTLVTVLGLQLGFLISGAVIIEQIFALPGMGKLILEAIDGRDALVVQGAVTFIAVAYVCINLAVDVFYAILDPRVTVGGREGRG</sequence>
<keyword evidence="5 7" id="KW-1133">Transmembrane helix</keyword>
<dbReference type="CDD" id="cd06261">
    <property type="entry name" value="TM_PBP2"/>
    <property type="match status" value="1"/>
</dbReference>
<evidence type="ECO:0000256" key="5">
    <source>
        <dbReference type="ARBA" id="ARBA00022989"/>
    </source>
</evidence>
<keyword evidence="2 7" id="KW-0813">Transport</keyword>
<comment type="caution">
    <text evidence="10">The sequence shown here is derived from an EMBL/GenBank/DDBJ whole genome shotgun (WGS) entry which is preliminary data.</text>
</comment>
<dbReference type="Pfam" id="PF19300">
    <property type="entry name" value="BPD_transp_1_N"/>
    <property type="match status" value="1"/>
</dbReference>
<dbReference type="EMBL" id="VXRY01000129">
    <property type="protein sequence ID" value="MXY33118.1"/>
    <property type="molecule type" value="Genomic_DNA"/>
</dbReference>
<feature type="domain" description="ABC transmembrane type-1" evidence="9">
    <location>
        <begin position="91"/>
        <end position="300"/>
    </location>
</feature>
<keyword evidence="6 7" id="KW-0472">Membrane</keyword>
<gene>
    <name evidence="10" type="ORF">F4Y60_03315</name>
</gene>
<reference evidence="10" key="1">
    <citation type="submission" date="2019-09" db="EMBL/GenBank/DDBJ databases">
        <title>Characterisation of the sponge microbiome using genome-centric metagenomics.</title>
        <authorList>
            <person name="Engelberts J.P."/>
            <person name="Robbins S.J."/>
            <person name="De Goeij J.M."/>
            <person name="Aranda M."/>
            <person name="Bell S.C."/>
            <person name="Webster N.S."/>
        </authorList>
    </citation>
    <scope>NUCLEOTIDE SEQUENCE</scope>
    <source>
        <strain evidence="10">SB0664_bin_43</strain>
    </source>
</reference>
<feature type="transmembrane region" description="Helical" evidence="7">
    <location>
        <begin position="177"/>
        <end position="196"/>
    </location>
</feature>
<evidence type="ECO:0000256" key="2">
    <source>
        <dbReference type="ARBA" id="ARBA00022448"/>
    </source>
</evidence>
<dbReference type="GO" id="GO:0071916">
    <property type="term" value="F:dipeptide transmembrane transporter activity"/>
    <property type="evidence" value="ECO:0007669"/>
    <property type="project" value="TreeGrafter"/>
</dbReference>
<feature type="transmembrane region" description="Helical" evidence="7">
    <location>
        <begin position="277"/>
        <end position="303"/>
    </location>
</feature>
<evidence type="ECO:0000256" key="8">
    <source>
        <dbReference type="SAM" id="SignalP"/>
    </source>
</evidence>
<feature type="transmembrane region" description="Helical" evidence="7">
    <location>
        <begin position="130"/>
        <end position="157"/>
    </location>
</feature>
<feature type="transmembrane region" description="Helical" evidence="7">
    <location>
        <begin position="233"/>
        <end position="257"/>
    </location>
</feature>
<dbReference type="Gene3D" id="1.10.3720.10">
    <property type="entry name" value="MetI-like"/>
    <property type="match status" value="1"/>
</dbReference>
<evidence type="ECO:0000256" key="4">
    <source>
        <dbReference type="ARBA" id="ARBA00022692"/>
    </source>
</evidence>
<dbReference type="InterPro" id="IPR045621">
    <property type="entry name" value="BPD_transp_1_N"/>
</dbReference>